<sequence length="234" mass="24665">MELIVPRDRSLTDLFSMAIPPDLEVLADLITDKGNGRVALDGQVKTTILKHREQKTLCEIASVLEAEIRAFGGNSLINLFRSSGVTYREIAVDVAKKLDGKPKPDDDVLAIEEIIIEQSIRQFVPEGGESPFYSRAAVSELLKQIVAGLAGASSTVAGIAATGGTAAIVGAVGGRAAALALPPAAIAIAGLTLFQAVGPAFRITVPAVLQVAIIRRARFDADLETYCEGLRECL</sequence>
<protein>
    <recommendedName>
        <fullName evidence="3">DUF3944 domain-containing protein</fullName>
    </recommendedName>
</protein>
<name>A0A5C0AVU4_9BURK</name>
<dbReference type="KEGG" id="pacr:FXN63_11200"/>
<gene>
    <name evidence="1" type="ORF">FXN63_11200</name>
</gene>
<keyword evidence="2" id="KW-1185">Reference proteome</keyword>
<dbReference type="EMBL" id="CP043046">
    <property type="protein sequence ID" value="QEI06335.1"/>
    <property type="molecule type" value="Genomic_DNA"/>
</dbReference>
<organism evidence="1 2">
    <name type="scientific">Pigmentiphaga aceris</name>
    <dbReference type="NCBI Taxonomy" id="1940612"/>
    <lineage>
        <taxon>Bacteria</taxon>
        <taxon>Pseudomonadati</taxon>
        <taxon>Pseudomonadota</taxon>
        <taxon>Betaproteobacteria</taxon>
        <taxon>Burkholderiales</taxon>
        <taxon>Alcaligenaceae</taxon>
        <taxon>Pigmentiphaga</taxon>
    </lineage>
</organism>
<dbReference type="RefSeq" id="WP_148814841.1">
    <property type="nucleotide sequence ID" value="NZ_CP043046.1"/>
</dbReference>
<dbReference type="Proteomes" id="UP000325161">
    <property type="component" value="Chromosome"/>
</dbReference>
<evidence type="ECO:0008006" key="3">
    <source>
        <dbReference type="Google" id="ProtNLM"/>
    </source>
</evidence>
<evidence type="ECO:0000313" key="2">
    <source>
        <dbReference type="Proteomes" id="UP000325161"/>
    </source>
</evidence>
<proteinExistence type="predicted"/>
<evidence type="ECO:0000313" key="1">
    <source>
        <dbReference type="EMBL" id="QEI06335.1"/>
    </source>
</evidence>
<dbReference type="AlphaFoldDB" id="A0A5C0AVU4"/>
<accession>A0A5C0AVU4</accession>
<reference evidence="1 2" key="1">
    <citation type="submission" date="2019-08" db="EMBL/GenBank/DDBJ databases">
        <title>Amphibian skin-associated Pigmentiphaga: genome sequence and occurrence across geography and hosts.</title>
        <authorList>
            <person name="Bletz M.C."/>
            <person name="Bunk B."/>
            <person name="Sproeer C."/>
            <person name="Biwer P."/>
            <person name="Reiter S."/>
            <person name="Rabemananjara F.C.E."/>
            <person name="Schulz S."/>
            <person name="Overmann J."/>
            <person name="Vences M."/>
        </authorList>
    </citation>
    <scope>NUCLEOTIDE SEQUENCE [LARGE SCALE GENOMIC DNA]</scope>
    <source>
        <strain evidence="1 2">Mada1488</strain>
    </source>
</reference>
<dbReference type="OrthoDB" id="9128717at2"/>